<proteinExistence type="predicted"/>
<feature type="signal peptide" evidence="2">
    <location>
        <begin position="1"/>
        <end position="18"/>
    </location>
</feature>
<keyword evidence="2" id="KW-0732">Signal</keyword>
<feature type="chain" id="PRO_5046139667" description="Lipoprotein" evidence="2">
    <location>
        <begin position="19"/>
        <end position="187"/>
    </location>
</feature>
<keyword evidence="4" id="KW-1185">Reference proteome</keyword>
<comment type="caution">
    <text evidence="3">The sequence shown here is derived from an EMBL/GenBank/DDBJ whole genome shotgun (WGS) entry which is preliminary data.</text>
</comment>
<reference evidence="3 4" key="1">
    <citation type="journal article" date="2019" name="Int. J. Syst. Evol. Microbiol.">
        <title>The Global Catalogue of Microorganisms (GCM) 10K type strain sequencing project: providing services to taxonomists for standard genome sequencing and annotation.</title>
        <authorList>
            <consortium name="The Broad Institute Genomics Platform"/>
            <consortium name="The Broad Institute Genome Sequencing Center for Infectious Disease"/>
            <person name="Wu L."/>
            <person name="Ma J."/>
        </authorList>
    </citation>
    <scope>NUCLEOTIDE SEQUENCE [LARGE SCALE GENOMIC DNA]</scope>
    <source>
        <strain evidence="3 4">JCM 13002</strain>
    </source>
</reference>
<evidence type="ECO:0000313" key="4">
    <source>
        <dbReference type="Proteomes" id="UP001499987"/>
    </source>
</evidence>
<feature type="region of interest" description="Disordered" evidence="1">
    <location>
        <begin position="23"/>
        <end position="46"/>
    </location>
</feature>
<protein>
    <recommendedName>
        <fullName evidence="5">Lipoprotein</fullName>
    </recommendedName>
</protein>
<evidence type="ECO:0000313" key="3">
    <source>
        <dbReference type="EMBL" id="GAA1095716.1"/>
    </source>
</evidence>
<dbReference type="Proteomes" id="UP001499987">
    <property type="component" value="Unassembled WGS sequence"/>
</dbReference>
<accession>A0ABN1TR30</accession>
<gene>
    <name evidence="3" type="ORF">GCM10009663_43650</name>
</gene>
<name>A0ABN1TR30_9ACTN</name>
<evidence type="ECO:0000256" key="1">
    <source>
        <dbReference type="SAM" id="MobiDB-lite"/>
    </source>
</evidence>
<evidence type="ECO:0000256" key="2">
    <source>
        <dbReference type="SAM" id="SignalP"/>
    </source>
</evidence>
<dbReference type="RefSeq" id="WP_344625325.1">
    <property type="nucleotide sequence ID" value="NZ_BAAALD010000043.1"/>
</dbReference>
<dbReference type="EMBL" id="BAAALD010000043">
    <property type="protein sequence ID" value="GAA1095716.1"/>
    <property type="molecule type" value="Genomic_DNA"/>
</dbReference>
<sequence>MRQLLLGLIVAVTVVPLAACSEGSPSSSPASAASAPSVSSTPSAVDAPTLSAEAQVKLAAWFADSRHKQGMQALDHGLRDFKRSVAIAPAAPADYTAIRSACNDLDHDLNIIKDFDPIPDPQSQALWSSAVTNLRQGATDCLTAATANDAAKVTQAKAALLKGDSDYSAVVARLGTALGVAPTPTAG</sequence>
<evidence type="ECO:0008006" key="5">
    <source>
        <dbReference type="Google" id="ProtNLM"/>
    </source>
</evidence>
<organism evidence="3 4">
    <name type="scientific">Kitasatospora arboriphila</name>
    <dbReference type="NCBI Taxonomy" id="258052"/>
    <lineage>
        <taxon>Bacteria</taxon>
        <taxon>Bacillati</taxon>
        <taxon>Actinomycetota</taxon>
        <taxon>Actinomycetes</taxon>
        <taxon>Kitasatosporales</taxon>
        <taxon>Streptomycetaceae</taxon>
        <taxon>Kitasatospora</taxon>
    </lineage>
</organism>